<comment type="caution">
    <text evidence="2">The sequence shown here is derived from an EMBL/GenBank/DDBJ whole genome shotgun (WGS) entry which is preliminary data.</text>
</comment>
<gene>
    <name evidence="2" type="ORF">C5L14_06980</name>
</gene>
<evidence type="ECO:0000313" key="3">
    <source>
        <dbReference type="Proteomes" id="UP000237682"/>
    </source>
</evidence>
<dbReference type="Pfam" id="PF06676">
    <property type="entry name" value="DUF1178"/>
    <property type="match status" value="1"/>
</dbReference>
<protein>
    <submittedName>
        <fullName evidence="2">DUF1178 domain-containing protein</fullName>
    </submittedName>
</protein>
<dbReference type="EMBL" id="PUEJ01000002">
    <property type="protein sequence ID" value="PRH88948.1"/>
    <property type="molecule type" value="Genomic_DNA"/>
</dbReference>
<dbReference type="AlphaFoldDB" id="A0A2S9QHX9"/>
<organism evidence="2 3">
    <name type="scientific">Labrys okinawensis</name>
    <dbReference type="NCBI Taxonomy" id="346911"/>
    <lineage>
        <taxon>Bacteria</taxon>
        <taxon>Pseudomonadati</taxon>
        <taxon>Pseudomonadota</taxon>
        <taxon>Alphaproteobacteria</taxon>
        <taxon>Hyphomicrobiales</taxon>
        <taxon>Xanthobacteraceae</taxon>
        <taxon>Labrys</taxon>
    </lineage>
</organism>
<evidence type="ECO:0000256" key="1">
    <source>
        <dbReference type="SAM" id="MobiDB-lite"/>
    </source>
</evidence>
<feature type="compositionally biased region" description="Basic and acidic residues" evidence="1">
    <location>
        <begin position="54"/>
        <end position="74"/>
    </location>
</feature>
<dbReference type="RefSeq" id="WP_105861290.1">
    <property type="nucleotide sequence ID" value="NZ_PUEJ01000002.1"/>
</dbReference>
<feature type="region of interest" description="Disordered" evidence="1">
    <location>
        <begin position="51"/>
        <end position="74"/>
    </location>
</feature>
<proteinExistence type="predicted"/>
<dbReference type="PIRSF" id="PIRSF032131">
    <property type="entry name" value="UCP032131"/>
    <property type="match status" value="1"/>
</dbReference>
<sequence>MIRFSLVCDRGHEFESWFRDSAAYDDQAERGLLSCAHCGSTKVGKAIMAPQVARTDRQRGDRDRESGSPDAKIRENLPALPQPVALTSPDEQALRAKVRELHAMLTAKSDYVGDKFAAEARKMHEGEIERRTIHGEATGEDVRSLIEDGIDILPLPMLPDDRN</sequence>
<dbReference type="OrthoDB" id="9799894at2"/>
<reference evidence="2 3" key="1">
    <citation type="submission" date="2018-02" db="EMBL/GenBank/DDBJ databases">
        <title>Whole genome sequencing of endophytic bacterium.</title>
        <authorList>
            <person name="Eedara R."/>
            <person name="Podile A.R."/>
        </authorList>
    </citation>
    <scope>NUCLEOTIDE SEQUENCE [LARGE SCALE GENOMIC DNA]</scope>
    <source>
        <strain evidence="2 3">RP1T</strain>
    </source>
</reference>
<accession>A0A2S9QHX9</accession>
<dbReference type="InterPro" id="IPR009562">
    <property type="entry name" value="DUF1178"/>
</dbReference>
<dbReference type="Proteomes" id="UP000237682">
    <property type="component" value="Unassembled WGS sequence"/>
</dbReference>
<evidence type="ECO:0000313" key="2">
    <source>
        <dbReference type="EMBL" id="PRH88948.1"/>
    </source>
</evidence>
<name>A0A2S9QHX9_9HYPH</name>
<keyword evidence="3" id="KW-1185">Reference proteome</keyword>